<name>A0ABR4GSB5_9EURO</name>
<dbReference type="EMBL" id="JBFXLT010000241">
    <property type="protein sequence ID" value="KAL2801812.1"/>
    <property type="molecule type" value="Genomic_DNA"/>
</dbReference>
<sequence length="136" mass="15804">MVIDRLYIEAGSEVVVDLNIGLNKRNQPVWLKREDDYPSFLKWISAQAIICYDVSEHRVWLVDGASALLHVLRASLYLDENDPDSTYDWIFDTREMKDTWEGYSGRLAALRTLRHPKSLELKLYVKNPGNSVLQYT</sequence>
<comment type="caution">
    <text evidence="1">The sequence shown here is derived from an EMBL/GenBank/DDBJ whole genome shotgun (WGS) entry which is preliminary data.</text>
</comment>
<organism evidence="1 2">
    <name type="scientific">Aspergillus granulosus</name>
    <dbReference type="NCBI Taxonomy" id="176169"/>
    <lineage>
        <taxon>Eukaryota</taxon>
        <taxon>Fungi</taxon>
        <taxon>Dikarya</taxon>
        <taxon>Ascomycota</taxon>
        <taxon>Pezizomycotina</taxon>
        <taxon>Eurotiomycetes</taxon>
        <taxon>Eurotiomycetidae</taxon>
        <taxon>Eurotiales</taxon>
        <taxon>Aspergillaceae</taxon>
        <taxon>Aspergillus</taxon>
        <taxon>Aspergillus subgen. Nidulantes</taxon>
    </lineage>
</organism>
<evidence type="ECO:0000313" key="2">
    <source>
        <dbReference type="Proteomes" id="UP001610334"/>
    </source>
</evidence>
<reference evidence="1 2" key="1">
    <citation type="submission" date="2024-07" db="EMBL/GenBank/DDBJ databases">
        <title>Section-level genome sequencing and comparative genomics of Aspergillus sections Usti and Cavernicolus.</title>
        <authorList>
            <consortium name="Lawrence Berkeley National Laboratory"/>
            <person name="Nybo J.L."/>
            <person name="Vesth T.C."/>
            <person name="Theobald S."/>
            <person name="Frisvad J.C."/>
            <person name="Larsen T.O."/>
            <person name="Kjaerboelling I."/>
            <person name="Rothschild-Mancinelli K."/>
            <person name="Lyhne E.K."/>
            <person name="Kogle M.E."/>
            <person name="Barry K."/>
            <person name="Clum A."/>
            <person name="Na H."/>
            <person name="Ledsgaard L."/>
            <person name="Lin J."/>
            <person name="Lipzen A."/>
            <person name="Kuo A."/>
            <person name="Riley R."/>
            <person name="Mondo S."/>
            <person name="Labutti K."/>
            <person name="Haridas S."/>
            <person name="Pangalinan J."/>
            <person name="Salamov A.A."/>
            <person name="Simmons B.A."/>
            <person name="Magnuson J.K."/>
            <person name="Chen J."/>
            <person name="Drula E."/>
            <person name="Henrissat B."/>
            <person name="Wiebenga A."/>
            <person name="Lubbers R.J."/>
            <person name="Gomes A.C."/>
            <person name="Makela M.R."/>
            <person name="Stajich J."/>
            <person name="Grigoriev I.V."/>
            <person name="Mortensen U.H."/>
            <person name="De Vries R.P."/>
            <person name="Baker S.E."/>
            <person name="Andersen M.R."/>
        </authorList>
    </citation>
    <scope>NUCLEOTIDE SEQUENCE [LARGE SCALE GENOMIC DNA]</scope>
    <source>
        <strain evidence="1 2">CBS 588.65</strain>
    </source>
</reference>
<dbReference type="Proteomes" id="UP001610334">
    <property type="component" value="Unassembled WGS sequence"/>
</dbReference>
<evidence type="ECO:0000313" key="1">
    <source>
        <dbReference type="EMBL" id="KAL2801812.1"/>
    </source>
</evidence>
<proteinExistence type="predicted"/>
<gene>
    <name evidence="1" type="ORF">BJX63DRAFT_438468</name>
</gene>
<protein>
    <submittedName>
        <fullName evidence="1">Uncharacterized protein</fullName>
    </submittedName>
</protein>
<keyword evidence="2" id="KW-1185">Reference proteome</keyword>
<accession>A0ABR4GSB5</accession>